<keyword evidence="2" id="KW-1133">Transmembrane helix</keyword>
<feature type="transmembrane region" description="Helical" evidence="2">
    <location>
        <begin position="125"/>
        <end position="145"/>
    </location>
</feature>
<organism evidence="3 4">
    <name type="scientific">Miscanthus lutarioriparius</name>
    <dbReference type="NCBI Taxonomy" id="422564"/>
    <lineage>
        <taxon>Eukaryota</taxon>
        <taxon>Viridiplantae</taxon>
        <taxon>Streptophyta</taxon>
        <taxon>Embryophyta</taxon>
        <taxon>Tracheophyta</taxon>
        <taxon>Spermatophyta</taxon>
        <taxon>Magnoliopsida</taxon>
        <taxon>Liliopsida</taxon>
        <taxon>Poales</taxon>
        <taxon>Poaceae</taxon>
        <taxon>PACMAD clade</taxon>
        <taxon>Panicoideae</taxon>
        <taxon>Andropogonodae</taxon>
        <taxon>Andropogoneae</taxon>
        <taxon>Saccharinae</taxon>
        <taxon>Miscanthus</taxon>
    </lineage>
</organism>
<reference evidence="3" key="1">
    <citation type="submission" date="2020-10" db="EMBL/GenBank/DDBJ databases">
        <authorList>
            <person name="Han B."/>
            <person name="Lu T."/>
            <person name="Zhao Q."/>
            <person name="Huang X."/>
            <person name="Zhao Y."/>
        </authorList>
    </citation>
    <scope>NUCLEOTIDE SEQUENCE</scope>
</reference>
<keyword evidence="2" id="KW-0812">Transmembrane</keyword>
<dbReference type="AlphaFoldDB" id="A0A811NLL6"/>
<comment type="caution">
    <text evidence="3">The sequence shown here is derived from an EMBL/GenBank/DDBJ whole genome shotgun (WGS) entry which is preliminary data.</text>
</comment>
<evidence type="ECO:0000256" key="2">
    <source>
        <dbReference type="SAM" id="Phobius"/>
    </source>
</evidence>
<sequence length="204" mass="22376">MSEMKWAVADEQSRREEREQSRPARELPCVRKSSTRKAAALSLVNRDAEHGLEELVDVVLEGRNDAGVVSGTGCRRAYYLILLPISASNNSVGHRMEGCRSNEASYAEAVLVGALSSGVNAPTWFVLKITFLLLALCFTAMLALAFSSKNFVIVAHVLLLVTIGTVLFVLLNRFLAEVGLVPVEQQMKEMGIHKTEATDKDKIN</sequence>
<evidence type="ECO:0000313" key="3">
    <source>
        <dbReference type="EMBL" id="CAD6225984.1"/>
    </source>
</evidence>
<name>A0A811NLL6_9POAL</name>
<feature type="region of interest" description="Disordered" evidence="1">
    <location>
        <begin position="1"/>
        <end position="29"/>
    </location>
</feature>
<keyword evidence="2" id="KW-0472">Membrane</keyword>
<dbReference type="EMBL" id="CAJGYO010000004">
    <property type="protein sequence ID" value="CAD6225984.1"/>
    <property type="molecule type" value="Genomic_DNA"/>
</dbReference>
<dbReference type="Proteomes" id="UP000604825">
    <property type="component" value="Unassembled WGS sequence"/>
</dbReference>
<evidence type="ECO:0000313" key="4">
    <source>
        <dbReference type="Proteomes" id="UP000604825"/>
    </source>
</evidence>
<dbReference type="OrthoDB" id="1928656at2759"/>
<feature type="transmembrane region" description="Helical" evidence="2">
    <location>
        <begin position="151"/>
        <end position="171"/>
    </location>
</feature>
<gene>
    <name evidence="3" type="ORF">NCGR_LOCUS17856</name>
</gene>
<accession>A0A811NLL6</accession>
<evidence type="ECO:0000256" key="1">
    <source>
        <dbReference type="SAM" id="MobiDB-lite"/>
    </source>
</evidence>
<feature type="compositionally biased region" description="Basic and acidic residues" evidence="1">
    <location>
        <begin position="11"/>
        <end position="29"/>
    </location>
</feature>
<keyword evidence="4" id="KW-1185">Reference proteome</keyword>
<proteinExistence type="predicted"/>
<protein>
    <submittedName>
        <fullName evidence="3">Uncharacterized protein</fullName>
    </submittedName>
</protein>